<evidence type="ECO:0000313" key="2">
    <source>
        <dbReference type="EMBL" id="THH36871.1"/>
    </source>
</evidence>
<dbReference type="InterPro" id="IPR016181">
    <property type="entry name" value="Acyl_CoA_acyltransferase"/>
</dbReference>
<gene>
    <name evidence="2" type="ORF">E4Z66_07970</name>
</gene>
<feature type="domain" description="BioF2-like acetyltransferase" evidence="1">
    <location>
        <begin position="128"/>
        <end position="252"/>
    </location>
</feature>
<evidence type="ECO:0000259" key="1">
    <source>
        <dbReference type="Pfam" id="PF13480"/>
    </source>
</evidence>
<dbReference type="InterPro" id="IPR038740">
    <property type="entry name" value="BioF2-like_GNAT_dom"/>
</dbReference>
<dbReference type="EMBL" id="SRKY01000002">
    <property type="protein sequence ID" value="THH36871.1"/>
    <property type="molecule type" value="Genomic_DNA"/>
</dbReference>
<organism evidence="2 3">
    <name type="scientific">Aliishimia ponticola</name>
    <dbReference type="NCBI Taxonomy" id="2499833"/>
    <lineage>
        <taxon>Bacteria</taxon>
        <taxon>Pseudomonadati</taxon>
        <taxon>Pseudomonadota</taxon>
        <taxon>Alphaproteobacteria</taxon>
        <taxon>Rhodobacterales</taxon>
        <taxon>Paracoccaceae</taxon>
        <taxon>Aliishimia</taxon>
    </lineage>
</organism>
<dbReference type="InterPro" id="IPR050644">
    <property type="entry name" value="PG_Glycine_Bridge_Synth"/>
</dbReference>
<dbReference type="Pfam" id="PF13480">
    <property type="entry name" value="Acetyltransf_6"/>
    <property type="match status" value="1"/>
</dbReference>
<keyword evidence="3" id="KW-1185">Reference proteome</keyword>
<proteinExistence type="predicted"/>
<dbReference type="PANTHER" id="PTHR36174">
    <property type="entry name" value="LIPID II:GLYCINE GLYCYLTRANSFERASE"/>
    <property type="match status" value="1"/>
</dbReference>
<reference evidence="2 3" key="1">
    <citation type="submission" date="2019-04" db="EMBL/GenBank/DDBJ databases">
        <title>Shimia ponticola sp. nov., isolated from seawater.</title>
        <authorList>
            <person name="Kim Y.-O."/>
            <person name="Yoon J.-H."/>
        </authorList>
    </citation>
    <scope>NUCLEOTIDE SEQUENCE [LARGE SCALE GENOMIC DNA]</scope>
    <source>
        <strain evidence="2 3">MYP11</strain>
    </source>
</reference>
<dbReference type="PANTHER" id="PTHR36174:SF1">
    <property type="entry name" value="LIPID II:GLYCINE GLYCYLTRANSFERASE"/>
    <property type="match status" value="1"/>
</dbReference>
<keyword evidence="2" id="KW-0808">Transferase</keyword>
<name>A0A4S4NFG9_9RHOB</name>
<evidence type="ECO:0000313" key="3">
    <source>
        <dbReference type="Proteomes" id="UP000306602"/>
    </source>
</evidence>
<dbReference type="RefSeq" id="WP_136462469.1">
    <property type="nucleotide sequence ID" value="NZ_SRKY01000002.1"/>
</dbReference>
<comment type="caution">
    <text evidence="2">The sequence shown here is derived from an EMBL/GenBank/DDBJ whole genome shotgun (WGS) entry which is preliminary data.</text>
</comment>
<accession>A0A4S4NFG9</accession>
<dbReference type="SUPFAM" id="SSF55729">
    <property type="entry name" value="Acyl-CoA N-acyltransferases (Nat)"/>
    <property type="match status" value="1"/>
</dbReference>
<protein>
    <submittedName>
        <fullName evidence="2">GNAT family N-acetyltransferase</fullName>
    </submittedName>
</protein>
<dbReference type="OrthoDB" id="341858at2"/>
<sequence length="296" mass="32260">MFDAAPSLSPLPLTQTAEYARAMAAFGQMVETVPFADRGYGVMQSRYVPLLGWTGLVSRGPVWTAGSTVSALKDGLSRVGHRVLINAEPGQEHLLERAGLLQIMTPATVAELDLAAGPDAMRAAMHQKWRNRLRRAERSAVQVTSRAMIADSQNWIIKAEKAQRKARRYRGLPPEFALAYAQANPQMARLFEARHKGKVIAGMLFLLHGARATYFIGHSLPDGRVWNAHNLLLAKAAQTLSQSGVATLDLGLVDTVNAPGLARFKLGSGARAQRLGGTWLYQRTLSSLIMPSVRRG</sequence>
<dbReference type="Proteomes" id="UP000306602">
    <property type="component" value="Unassembled WGS sequence"/>
</dbReference>
<dbReference type="GO" id="GO:0016740">
    <property type="term" value="F:transferase activity"/>
    <property type="evidence" value="ECO:0007669"/>
    <property type="project" value="UniProtKB-KW"/>
</dbReference>
<dbReference type="Gene3D" id="3.40.630.30">
    <property type="match status" value="1"/>
</dbReference>
<dbReference type="AlphaFoldDB" id="A0A4S4NFG9"/>